<reference evidence="5 6" key="1">
    <citation type="submission" date="2020-08" db="EMBL/GenBank/DDBJ databases">
        <title>Genome sequence of Tessaracoccus defluvii JCM 17540T.</title>
        <authorList>
            <person name="Hyun D.-W."/>
            <person name="Bae J.-W."/>
        </authorList>
    </citation>
    <scope>NUCLEOTIDE SEQUENCE [LARGE SCALE GENOMIC DNA]</scope>
    <source>
        <strain evidence="5 6">JCM 17540</strain>
    </source>
</reference>
<protein>
    <submittedName>
        <fullName evidence="5">ATPase</fullName>
    </submittedName>
</protein>
<evidence type="ECO:0000256" key="3">
    <source>
        <dbReference type="ARBA" id="ARBA00023236"/>
    </source>
</evidence>
<dbReference type="KEGG" id="tdf:H9L22_11435"/>
<dbReference type="InterPro" id="IPR027417">
    <property type="entry name" value="P-loop_NTPase"/>
</dbReference>
<dbReference type="GO" id="GO:0009432">
    <property type="term" value="P:SOS response"/>
    <property type="evidence" value="ECO:0007669"/>
    <property type="project" value="UniProtKB-KW"/>
</dbReference>
<sequence>MTQHRLARVQLINWGTFTGEWSFAVPWKGMLLTGPSGAGKSSVLDAMAAVLVAPGKLRFNAAAQGTDTRDHDRSLVTYVRGAHKREADEETGEVGAAFLRKGPTWSGIALTFVDAAGTATSLVRLFHISGSSAQREDLKSLFAVAPGEVDLLALQGFVANGIEHRQLKAAFPDWHTYPADKYGSFSERFRRLLGIGSEQAQVLLHKTQSAKNLTNLDALFRDFMLDGPGTFDLAEQMVEQFGELRSAHTTVVDARNQVDALLPLRPLAAELGDLDTRHRAVELQAVHLDAWLWGRRLTAVRDELETLQPVTARLEAEVGAAETAVKVAEEERRRCQQALDNSGGGDVSLLEKVRAGHVADRDRVIAERARVEHCAGLLGLAAPSSAADVGRFADEVAGQREALVSRREAFSVAQRERLTAKGEATGRRGRLADDLAALRRHRSNLDARLLAVRENLATVLQVQPGRLPFVGELLQVRADEARWTGAIERVLGSFARTLVIPAGYYRAAAEYIDREHLHTRLVYERVEPVDGAVQPVEADLLPGKLEVADSEYAGWVAERLERRFRYACVPDPTAFGDHDRAVTVNGQVKHSAGLHEKDDRRRVDDRSRWVLGFSTGAKEADLEERLARVNAELDGIEADLRRLDDEQADIEARSGALRGLDGLQWENIDPAAHEESIAGVDRRLEQLRSDNRDLARLSAEYERASDAKALADRQVGDLRLARDRHAGTVAAKTTEAERLAARLADAPPVPVDVADALTREAAGLADADLDARLRDRLHRRSTELTQAIARTDRQAGRLMDAYRNDWPAAAADWAGTREYLPEFLGRLDELEADRLPEFEDRFFDLLNRQARNNITMLSSQIRNARAEIRSRVDDVNRSLLLTRFSREGMLQIKVLDRSLPVVDEFRRDLGRITETSLLDLGGAEATDERRAAEERFTHMERLLDRLGSADPGDRSWRELCLDTRQHVAFQASVVDDDGVQVDVYTGSGGRSGGERQKLVTFCLAAALRFQLAPEGHTEPTYALVVIDEAFDKADHTFTQAGLEVFRTFGFQLLLATPMKMLQTIDDYVGGVVMVTNQPGRGSTLQELHYDLARPASTPAAEAEQETLV</sequence>
<name>A0A7H0H2Y4_9ACTN</name>
<dbReference type="PANTHER" id="PTHR32182">
    <property type="entry name" value="DNA REPLICATION AND REPAIR PROTEIN RECF"/>
    <property type="match status" value="1"/>
</dbReference>
<dbReference type="PANTHER" id="PTHR32182:SF0">
    <property type="entry name" value="DNA REPLICATION AND REPAIR PROTEIN RECF"/>
    <property type="match status" value="1"/>
</dbReference>
<feature type="coiled-coil region" evidence="4">
    <location>
        <begin position="619"/>
        <end position="653"/>
    </location>
</feature>
<evidence type="ECO:0000313" key="5">
    <source>
        <dbReference type="EMBL" id="QNP54900.1"/>
    </source>
</evidence>
<feature type="coiled-coil region" evidence="4">
    <location>
        <begin position="677"/>
        <end position="714"/>
    </location>
</feature>
<evidence type="ECO:0000313" key="6">
    <source>
        <dbReference type="Proteomes" id="UP000516117"/>
    </source>
</evidence>
<dbReference type="SUPFAM" id="SSF52540">
    <property type="entry name" value="P-loop containing nucleoside triphosphate hydrolases"/>
    <property type="match status" value="1"/>
</dbReference>
<proteinExistence type="predicted"/>
<dbReference type="GO" id="GO:0006302">
    <property type="term" value="P:double-strand break repair"/>
    <property type="evidence" value="ECO:0007669"/>
    <property type="project" value="TreeGrafter"/>
</dbReference>
<keyword evidence="1" id="KW-0227">DNA damage</keyword>
<dbReference type="Pfam" id="PF13558">
    <property type="entry name" value="SbcC_Walker_B"/>
    <property type="match status" value="1"/>
</dbReference>
<dbReference type="Pfam" id="PF13555">
    <property type="entry name" value="AAA_29"/>
    <property type="match status" value="1"/>
</dbReference>
<evidence type="ECO:0000256" key="1">
    <source>
        <dbReference type="ARBA" id="ARBA00022763"/>
    </source>
</evidence>
<keyword evidence="3" id="KW-0742">SOS response</keyword>
<keyword evidence="2" id="KW-0234">DNA repair</keyword>
<organism evidence="5 6">
    <name type="scientific">Tessaracoccus defluvii</name>
    <dbReference type="NCBI Taxonomy" id="1285901"/>
    <lineage>
        <taxon>Bacteria</taxon>
        <taxon>Bacillati</taxon>
        <taxon>Actinomycetota</taxon>
        <taxon>Actinomycetes</taxon>
        <taxon>Propionibacteriales</taxon>
        <taxon>Propionibacteriaceae</taxon>
        <taxon>Tessaracoccus</taxon>
    </lineage>
</organism>
<dbReference type="Proteomes" id="UP000516117">
    <property type="component" value="Chromosome"/>
</dbReference>
<keyword evidence="4" id="KW-0175">Coiled coil</keyword>
<gene>
    <name evidence="5" type="ORF">H9L22_11435</name>
</gene>
<dbReference type="GO" id="GO:0000731">
    <property type="term" value="P:DNA synthesis involved in DNA repair"/>
    <property type="evidence" value="ECO:0007669"/>
    <property type="project" value="TreeGrafter"/>
</dbReference>
<dbReference type="Gene3D" id="3.40.1140.10">
    <property type="match status" value="1"/>
</dbReference>
<dbReference type="EMBL" id="CP060789">
    <property type="protein sequence ID" value="QNP54900.1"/>
    <property type="molecule type" value="Genomic_DNA"/>
</dbReference>
<dbReference type="RefSeq" id="WP_187720036.1">
    <property type="nucleotide sequence ID" value="NZ_BAABBL010000004.1"/>
</dbReference>
<keyword evidence="6" id="KW-1185">Reference proteome</keyword>
<evidence type="ECO:0000256" key="2">
    <source>
        <dbReference type="ARBA" id="ARBA00023204"/>
    </source>
</evidence>
<dbReference type="AlphaFoldDB" id="A0A7H0H2Y4"/>
<accession>A0A7H0H2Y4</accession>
<evidence type="ECO:0000256" key="4">
    <source>
        <dbReference type="SAM" id="Coils"/>
    </source>
</evidence>